<feature type="compositionally biased region" description="Basic and acidic residues" evidence="1">
    <location>
        <begin position="582"/>
        <end position="592"/>
    </location>
</feature>
<dbReference type="Proteomes" id="UP000308549">
    <property type="component" value="Unassembled WGS sequence"/>
</dbReference>
<feature type="compositionally biased region" description="Polar residues" evidence="1">
    <location>
        <begin position="500"/>
        <end position="510"/>
    </location>
</feature>
<reference evidence="2 3" key="1">
    <citation type="submission" date="2017-03" db="EMBL/GenBank/DDBJ databases">
        <title>Genomes of endolithic fungi from Antarctica.</title>
        <authorList>
            <person name="Coleine C."/>
            <person name="Masonjones S."/>
            <person name="Stajich J.E."/>
        </authorList>
    </citation>
    <scope>NUCLEOTIDE SEQUENCE [LARGE SCALE GENOMIC DNA]</scope>
    <source>
        <strain evidence="2 3">CCFEE 6315</strain>
    </source>
</reference>
<dbReference type="EMBL" id="NAJL01000049">
    <property type="protein sequence ID" value="TKA23974.1"/>
    <property type="molecule type" value="Genomic_DNA"/>
</dbReference>
<feature type="compositionally biased region" description="Low complexity" evidence="1">
    <location>
        <begin position="387"/>
        <end position="399"/>
    </location>
</feature>
<feature type="compositionally biased region" description="Gly residues" evidence="1">
    <location>
        <begin position="636"/>
        <end position="651"/>
    </location>
</feature>
<comment type="caution">
    <text evidence="2">The sequence shown here is derived from an EMBL/GenBank/DDBJ whole genome shotgun (WGS) entry which is preliminary data.</text>
</comment>
<feature type="compositionally biased region" description="Basic and acidic residues" evidence="1">
    <location>
        <begin position="33"/>
        <end position="72"/>
    </location>
</feature>
<name>A0A4U0TPK8_9PEZI</name>
<feature type="compositionally biased region" description="Polar residues" evidence="1">
    <location>
        <begin position="135"/>
        <end position="145"/>
    </location>
</feature>
<proteinExistence type="predicted"/>
<feature type="compositionally biased region" description="Polar residues" evidence="1">
    <location>
        <begin position="621"/>
        <end position="630"/>
    </location>
</feature>
<dbReference type="AlphaFoldDB" id="A0A4U0TPK8"/>
<protein>
    <submittedName>
        <fullName evidence="2">Uncharacterized protein</fullName>
    </submittedName>
</protein>
<gene>
    <name evidence="2" type="ORF">B0A50_06480</name>
</gene>
<feature type="compositionally biased region" description="Low complexity" evidence="1">
    <location>
        <begin position="146"/>
        <end position="160"/>
    </location>
</feature>
<keyword evidence="3" id="KW-1185">Reference proteome</keyword>
<feature type="compositionally biased region" description="Low complexity" evidence="1">
    <location>
        <begin position="461"/>
        <end position="472"/>
    </location>
</feature>
<feature type="region of interest" description="Disordered" evidence="1">
    <location>
        <begin position="369"/>
        <end position="695"/>
    </location>
</feature>
<feature type="compositionally biased region" description="Gly residues" evidence="1">
    <location>
        <begin position="1"/>
        <end position="27"/>
    </location>
</feature>
<feature type="compositionally biased region" description="Low complexity" evidence="1">
    <location>
        <begin position="486"/>
        <end position="497"/>
    </location>
</feature>
<dbReference type="OrthoDB" id="5945798at2759"/>
<evidence type="ECO:0000256" key="1">
    <source>
        <dbReference type="SAM" id="MobiDB-lite"/>
    </source>
</evidence>
<accession>A0A4U0TPK8</accession>
<evidence type="ECO:0000313" key="2">
    <source>
        <dbReference type="EMBL" id="TKA23974.1"/>
    </source>
</evidence>
<evidence type="ECO:0000313" key="3">
    <source>
        <dbReference type="Proteomes" id="UP000308549"/>
    </source>
</evidence>
<feature type="compositionally biased region" description="Polar residues" evidence="1">
    <location>
        <begin position="82"/>
        <end position="91"/>
    </location>
</feature>
<feature type="compositionally biased region" description="Polar residues" evidence="1">
    <location>
        <begin position="425"/>
        <end position="441"/>
    </location>
</feature>
<sequence>MSDLGGGRASNGGARTGGPVPVGGSGTPSGIRTPRDVMRDRNAREARRQEEQRAEEARKLTEERRRSAERRATTVGGGASRMQPQYQQDVSQPLAFDGAAGDRRSGGGWVSGADVLGEPVSRTQEYPAARPRVSSAPQPEPQSRAQQPSSGTRRSQQSQGAPRQASAPQSTAGAASAEAGQRTGTSSFPHAFERWETLSSHWEGLTSYWLHKLEQNTEEIRTAIPNASTLNRQITDLSAAGANLFHAVVELQRLRASSERKFQRWFFETRADTERSSETQAQMERQLRLERSAREEAANRRAEAEEAATYNKRELVEMRRELMISKEEARRAWEELGRKSDEEQVRAENLKAGRMITISGVSVVPYYGGPSRSGTGGSQRPMTSEGQYPVQQHQQYQQVPQPPGSGAAGGETPGDEQEYYREEPSPTNTDPFTEQSQQAQQPPLHHEADRSSFTGGTYRPGGNASIAAGAASHPTAMPESSQRAHGSGQAGSYQYGGTETFLQSPQSSSHGAARQAPPAPREDLQSEASYVDTISEGDTEYAIDGAGNIRYDDQGRPIVFRRPQRRRGPRSQISEDDYGDEALPHERERDDPGSYGAGYSETPGGSAHGLGTEVLPEAPSVPSTSAQAMASYQPTSGGGASGGGGGGGGAQGLQPQYGGEGYGSWDALQTRHHHPTRLSDVLEEEEDRSSRRTGE</sequence>
<organism evidence="2 3">
    <name type="scientific">Salinomyces thailandicus</name>
    <dbReference type="NCBI Taxonomy" id="706561"/>
    <lineage>
        <taxon>Eukaryota</taxon>
        <taxon>Fungi</taxon>
        <taxon>Dikarya</taxon>
        <taxon>Ascomycota</taxon>
        <taxon>Pezizomycotina</taxon>
        <taxon>Dothideomycetes</taxon>
        <taxon>Dothideomycetidae</taxon>
        <taxon>Mycosphaerellales</taxon>
        <taxon>Teratosphaeriaceae</taxon>
        <taxon>Salinomyces</taxon>
    </lineage>
</organism>
<feature type="region of interest" description="Disordered" evidence="1">
    <location>
        <begin position="1"/>
        <end position="187"/>
    </location>
</feature>